<evidence type="ECO:0000256" key="1">
    <source>
        <dbReference type="ARBA" id="ARBA00023015"/>
    </source>
</evidence>
<reference evidence="6 7" key="1">
    <citation type="submission" date="2019-07" db="EMBL/GenBank/DDBJ databases">
        <title>Quadrisphaera sp. strain DD2A genome sequencing and assembly.</title>
        <authorList>
            <person name="Kim I."/>
        </authorList>
    </citation>
    <scope>NUCLEOTIDE SEQUENCE [LARGE SCALE GENOMIC DNA]</scope>
    <source>
        <strain evidence="6 7">DD2A</strain>
    </source>
</reference>
<protein>
    <submittedName>
        <fullName evidence="6">Winged helix-turn-helix transcriptional regulator</fullName>
    </submittedName>
</protein>
<feature type="domain" description="HTH gntR-type" evidence="5">
    <location>
        <begin position="27"/>
        <end position="95"/>
    </location>
</feature>
<dbReference type="PANTHER" id="PTHR38445:SF9">
    <property type="entry name" value="HTH-TYPE TRANSCRIPTIONAL REPRESSOR YTRA"/>
    <property type="match status" value="1"/>
</dbReference>
<keyword evidence="7" id="KW-1185">Reference proteome</keyword>
<keyword evidence="3" id="KW-0804">Transcription</keyword>
<dbReference type="GO" id="GO:0003700">
    <property type="term" value="F:DNA-binding transcription factor activity"/>
    <property type="evidence" value="ECO:0007669"/>
    <property type="project" value="InterPro"/>
</dbReference>
<dbReference type="SMART" id="SM00345">
    <property type="entry name" value="HTH_GNTR"/>
    <property type="match status" value="1"/>
</dbReference>
<dbReference type="EMBL" id="VKAC01000015">
    <property type="protein sequence ID" value="TXR52297.1"/>
    <property type="molecule type" value="Genomic_DNA"/>
</dbReference>
<proteinExistence type="predicted"/>
<dbReference type="InterPro" id="IPR036390">
    <property type="entry name" value="WH_DNA-bd_sf"/>
</dbReference>
<evidence type="ECO:0000256" key="2">
    <source>
        <dbReference type="ARBA" id="ARBA00023125"/>
    </source>
</evidence>
<dbReference type="CDD" id="cd07377">
    <property type="entry name" value="WHTH_GntR"/>
    <property type="match status" value="1"/>
</dbReference>
<keyword evidence="2" id="KW-0238">DNA-binding</keyword>
<comment type="caution">
    <text evidence="6">The sequence shown here is derived from an EMBL/GenBank/DDBJ whole genome shotgun (WGS) entry which is preliminary data.</text>
</comment>
<dbReference type="PANTHER" id="PTHR38445">
    <property type="entry name" value="HTH-TYPE TRANSCRIPTIONAL REPRESSOR YTRA"/>
    <property type="match status" value="1"/>
</dbReference>
<sequence>MAAGHGGGGSAGGAGLGVRLDRGAGAPAPWQQVHDQVVAAVDDGRLVPGDRLPTVRALAEELGVAAGTVARAYRALEASDVVSTASRAGTVVRDRTAQRGDAAARAAAASLAREAVAAGLDDDAALSLLRGALAAARGR</sequence>
<evidence type="ECO:0000313" key="6">
    <source>
        <dbReference type="EMBL" id="TXR52297.1"/>
    </source>
</evidence>
<dbReference type="AlphaFoldDB" id="A0A5C8Z405"/>
<dbReference type="RefSeq" id="WP_147928134.1">
    <property type="nucleotide sequence ID" value="NZ_VKAC01000015.1"/>
</dbReference>
<gene>
    <name evidence="6" type="ORF">FMM08_20105</name>
</gene>
<dbReference type="Proteomes" id="UP000321234">
    <property type="component" value="Unassembled WGS sequence"/>
</dbReference>
<feature type="region of interest" description="Disordered" evidence="4">
    <location>
        <begin position="1"/>
        <end position="29"/>
    </location>
</feature>
<evidence type="ECO:0000256" key="3">
    <source>
        <dbReference type="ARBA" id="ARBA00023163"/>
    </source>
</evidence>
<evidence type="ECO:0000256" key="4">
    <source>
        <dbReference type="SAM" id="MobiDB-lite"/>
    </source>
</evidence>
<accession>A0A5C8Z405</accession>
<dbReference type="PROSITE" id="PS50949">
    <property type="entry name" value="HTH_GNTR"/>
    <property type="match status" value="1"/>
</dbReference>
<feature type="compositionally biased region" description="Gly residues" evidence="4">
    <location>
        <begin position="1"/>
        <end position="16"/>
    </location>
</feature>
<dbReference type="Pfam" id="PF00392">
    <property type="entry name" value="GntR"/>
    <property type="match status" value="1"/>
</dbReference>
<evidence type="ECO:0000313" key="7">
    <source>
        <dbReference type="Proteomes" id="UP000321234"/>
    </source>
</evidence>
<dbReference type="Gene3D" id="1.10.10.10">
    <property type="entry name" value="Winged helix-like DNA-binding domain superfamily/Winged helix DNA-binding domain"/>
    <property type="match status" value="1"/>
</dbReference>
<dbReference type="InterPro" id="IPR036388">
    <property type="entry name" value="WH-like_DNA-bd_sf"/>
</dbReference>
<organism evidence="6 7">
    <name type="scientific">Quadrisphaera setariae</name>
    <dbReference type="NCBI Taxonomy" id="2593304"/>
    <lineage>
        <taxon>Bacteria</taxon>
        <taxon>Bacillati</taxon>
        <taxon>Actinomycetota</taxon>
        <taxon>Actinomycetes</taxon>
        <taxon>Kineosporiales</taxon>
        <taxon>Kineosporiaceae</taxon>
        <taxon>Quadrisphaera</taxon>
    </lineage>
</organism>
<evidence type="ECO:0000259" key="5">
    <source>
        <dbReference type="PROSITE" id="PS50949"/>
    </source>
</evidence>
<dbReference type="GO" id="GO:0003677">
    <property type="term" value="F:DNA binding"/>
    <property type="evidence" value="ECO:0007669"/>
    <property type="project" value="UniProtKB-KW"/>
</dbReference>
<dbReference type="SUPFAM" id="SSF46785">
    <property type="entry name" value="Winged helix' DNA-binding domain"/>
    <property type="match status" value="1"/>
</dbReference>
<keyword evidence="1" id="KW-0805">Transcription regulation</keyword>
<name>A0A5C8Z405_9ACTN</name>
<dbReference type="InterPro" id="IPR000524">
    <property type="entry name" value="Tscrpt_reg_HTH_GntR"/>
</dbReference>
<dbReference type="OrthoDB" id="4307011at2"/>